<comment type="caution">
    <text evidence="1">The sequence shown here is derived from an EMBL/GenBank/DDBJ whole genome shotgun (WGS) entry which is preliminary data.</text>
</comment>
<evidence type="ECO:0008006" key="3">
    <source>
        <dbReference type="Google" id="ProtNLM"/>
    </source>
</evidence>
<gene>
    <name evidence="1" type="ORF">ACFFN1_11000</name>
</gene>
<dbReference type="RefSeq" id="WP_376840776.1">
    <property type="nucleotide sequence ID" value="NZ_JBHMAU010000067.1"/>
</dbReference>
<accession>A0ABV5X3C2</accession>
<dbReference type="Proteomes" id="UP001589707">
    <property type="component" value="Unassembled WGS sequence"/>
</dbReference>
<dbReference type="EMBL" id="JBHMAU010000067">
    <property type="protein sequence ID" value="MFB9776916.1"/>
    <property type="molecule type" value="Genomic_DNA"/>
</dbReference>
<evidence type="ECO:0000313" key="2">
    <source>
        <dbReference type="Proteomes" id="UP001589707"/>
    </source>
</evidence>
<sequence>MRQLSEEEIGELLSGVSYDGQSFEAFPGSGAATEESYSILIESPVEPEECKDVFAAQLGEGHVDAPAGYAVNDEQTYRALVVSHASPDEAQTAFSTTADVGSSCEEMTYEVPFGGSGEQQHTMSITAEDAEVPGAHSAVQTTVTTTHGPGIEMHFLTALTGNGLIIVSPLNGSPVEKTPDIAAEVVKAYTEAAQ</sequence>
<keyword evidence="2" id="KW-1185">Reference proteome</keyword>
<name>A0ABV5X3C2_9MICO</name>
<dbReference type="Gene3D" id="3.40.1000.70">
    <property type="entry name" value="PknH-like extracellular domain"/>
    <property type="match status" value="1"/>
</dbReference>
<dbReference type="InterPro" id="IPR038232">
    <property type="entry name" value="PknH-like_Extracell_sf"/>
</dbReference>
<proteinExistence type="predicted"/>
<evidence type="ECO:0000313" key="1">
    <source>
        <dbReference type="EMBL" id="MFB9776916.1"/>
    </source>
</evidence>
<reference evidence="1 2" key="1">
    <citation type="submission" date="2024-09" db="EMBL/GenBank/DDBJ databases">
        <authorList>
            <person name="Sun Q."/>
            <person name="Mori K."/>
        </authorList>
    </citation>
    <scope>NUCLEOTIDE SEQUENCE [LARGE SCALE GENOMIC DNA]</scope>
    <source>
        <strain evidence="1 2">JCM 11683</strain>
    </source>
</reference>
<organism evidence="1 2">
    <name type="scientific">Brevibacterium otitidis</name>
    <dbReference type="NCBI Taxonomy" id="53364"/>
    <lineage>
        <taxon>Bacteria</taxon>
        <taxon>Bacillati</taxon>
        <taxon>Actinomycetota</taxon>
        <taxon>Actinomycetes</taxon>
        <taxon>Micrococcales</taxon>
        <taxon>Brevibacteriaceae</taxon>
        <taxon>Brevibacterium</taxon>
    </lineage>
</organism>
<protein>
    <recommendedName>
        <fullName evidence="3">DUF5642 domain-containing protein</fullName>
    </recommendedName>
</protein>